<protein>
    <recommendedName>
        <fullName evidence="3">Haloacid dehalogenase</fullName>
    </recommendedName>
</protein>
<evidence type="ECO:0000313" key="1">
    <source>
        <dbReference type="EMBL" id="OUN89810.1"/>
    </source>
</evidence>
<accession>A0A1Y3Y666</accession>
<dbReference type="OrthoDB" id="3180736at2"/>
<dbReference type="PANTHER" id="PTHR10000:SF8">
    <property type="entry name" value="HAD SUPERFAMILY HYDROLASE-LIKE, TYPE 3"/>
    <property type="match status" value="1"/>
</dbReference>
<dbReference type="EMBL" id="NFIE01000001">
    <property type="protein sequence ID" value="OUN89810.1"/>
    <property type="molecule type" value="Genomic_DNA"/>
</dbReference>
<proteinExistence type="predicted"/>
<dbReference type="Gene3D" id="3.40.50.1000">
    <property type="entry name" value="HAD superfamily/HAD-like"/>
    <property type="match status" value="2"/>
</dbReference>
<evidence type="ECO:0008006" key="3">
    <source>
        <dbReference type="Google" id="ProtNLM"/>
    </source>
</evidence>
<evidence type="ECO:0000313" key="2">
    <source>
        <dbReference type="Proteomes" id="UP000195781"/>
    </source>
</evidence>
<dbReference type="Proteomes" id="UP000195781">
    <property type="component" value="Unassembled WGS sequence"/>
</dbReference>
<dbReference type="AlphaFoldDB" id="A0A1Y3Y666"/>
<keyword evidence="2" id="KW-1185">Reference proteome</keyword>
<gene>
    <name evidence="1" type="ORF">B5G02_00180</name>
</gene>
<dbReference type="GO" id="GO:0000287">
    <property type="term" value="F:magnesium ion binding"/>
    <property type="evidence" value="ECO:0007669"/>
    <property type="project" value="TreeGrafter"/>
</dbReference>
<dbReference type="Pfam" id="PF08282">
    <property type="entry name" value="Hydrolase_3"/>
    <property type="match status" value="1"/>
</dbReference>
<name>A0A1Y3Y666_9ACTN</name>
<organism evidence="1 2">
    <name type="scientific">[Collinsella] massiliensis</name>
    <dbReference type="NCBI Taxonomy" id="1232426"/>
    <lineage>
        <taxon>Bacteria</taxon>
        <taxon>Bacillati</taxon>
        <taxon>Actinomycetota</taxon>
        <taxon>Coriobacteriia</taxon>
        <taxon>Coriobacteriales</taxon>
        <taxon>Coriobacteriaceae</taxon>
        <taxon>Enorma</taxon>
    </lineage>
</organism>
<dbReference type="RefSeq" id="WP_094334700.1">
    <property type="nucleotide sequence ID" value="NZ_NFIE01000001.1"/>
</dbReference>
<dbReference type="SUPFAM" id="SSF56784">
    <property type="entry name" value="HAD-like"/>
    <property type="match status" value="1"/>
</dbReference>
<sequence length="302" mass="32874">MDIPYLPEVPTGELRERLARVRYVFTDLDGTMMGPGSSVLANASGEPSLDLVRTLLELRQAGVQVVPCSGRNRAMMREDTRLLGLNAFIGEMGGIVMTDLSHDTWEYFTAEMAFDPACGLTPHEVIEQTGLCEAFISRYPGMLEYHNDMSAGYKHREVTIGLRGEIPDEEAIALLDASGMALDWADNGFLNYISAPTTLQLPEGVRGRAFNVMPKGLNKGRGIGRFCEILGIPREETLGIGDAASDFLMADYTGAFIMVENGLADPGAEEFLATHPEARVAPGRIVDAWVAGMRSLLEAKGR</sequence>
<dbReference type="GO" id="GO:0005829">
    <property type="term" value="C:cytosol"/>
    <property type="evidence" value="ECO:0007669"/>
    <property type="project" value="TreeGrafter"/>
</dbReference>
<dbReference type="InterPro" id="IPR023214">
    <property type="entry name" value="HAD_sf"/>
</dbReference>
<dbReference type="InterPro" id="IPR036412">
    <property type="entry name" value="HAD-like_sf"/>
</dbReference>
<comment type="caution">
    <text evidence="1">The sequence shown here is derived from an EMBL/GenBank/DDBJ whole genome shotgun (WGS) entry which is preliminary data.</text>
</comment>
<reference evidence="2" key="1">
    <citation type="submission" date="2017-04" db="EMBL/GenBank/DDBJ databases">
        <title>Function of individual gut microbiota members based on whole genome sequencing of pure cultures obtained from chicken caecum.</title>
        <authorList>
            <person name="Medvecky M."/>
            <person name="Cejkova D."/>
            <person name="Polansky O."/>
            <person name="Karasova D."/>
            <person name="Kubasova T."/>
            <person name="Cizek A."/>
            <person name="Rychlik I."/>
        </authorList>
    </citation>
    <scope>NUCLEOTIDE SEQUENCE [LARGE SCALE GENOMIC DNA]</scope>
    <source>
        <strain evidence="2">An5</strain>
    </source>
</reference>
<dbReference type="GO" id="GO:0016791">
    <property type="term" value="F:phosphatase activity"/>
    <property type="evidence" value="ECO:0007669"/>
    <property type="project" value="TreeGrafter"/>
</dbReference>
<dbReference type="PANTHER" id="PTHR10000">
    <property type="entry name" value="PHOSPHOSERINE PHOSPHATASE"/>
    <property type="match status" value="1"/>
</dbReference>
<dbReference type="Gene3D" id="3.30.1240.10">
    <property type="match status" value="1"/>
</dbReference>